<comment type="caution">
    <text evidence="2">The sequence shown here is derived from an EMBL/GenBank/DDBJ whole genome shotgun (WGS) entry which is preliminary data.</text>
</comment>
<organism evidence="2 3">
    <name type="scientific">Stentor coeruleus</name>
    <dbReference type="NCBI Taxonomy" id="5963"/>
    <lineage>
        <taxon>Eukaryota</taxon>
        <taxon>Sar</taxon>
        <taxon>Alveolata</taxon>
        <taxon>Ciliophora</taxon>
        <taxon>Postciliodesmatophora</taxon>
        <taxon>Heterotrichea</taxon>
        <taxon>Heterotrichida</taxon>
        <taxon>Stentoridae</taxon>
        <taxon>Stentor</taxon>
    </lineage>
</organism>
<keyword evidence="3" id="KW-1185">Reference proteome</keyword>
<name>A0A1R2BEK3_9CILI</name>
<evidence type="ECO:0000313" key="3">
    <source>
        <dbReference type="Proteomes" id="UP000187209"/>
    </source>
</evidence>
<accession>A0A1R2BEK3</accession>
<reference evidence="2 3" key="1">
    <citation type="submission" date="2016-11" db="EMBL/GenBank/DDBJ databases">
        <title>The macronuclear genome of Stentor coeruleus: a giant cell with tiny introns.</title>
        <authorList>
            <person name="Slabodnick M."/>
            <person name="Ruby J.G."/>
            <person name="Reiff S.B."/>
            <person name="Swart E.C."/>
            <person name="Gosai S."/>
            <person name="Prabakaran S."/>
            <person name="Witkowska E."/>
            <person name="Larue G.E."/>
            <person name="Fisher S."/>
            <person name="Freeman R.M."/>
            <person name="Gunawardena J."/>
            <person name="Chu W."/>
            <person name="Stover N.A."/>
            <person name="Gregory B.D."/>
            <person name="Nowacki M."/>
            <person name="Derisi J."/>
            <person name="Roy S.W."/>
            <person name="Marshall W.F."/>
            <person name="Sood P."/>
        </authorList>
    </citation>
    <scope>NUCLEOTIDE SEQUENCE [LARGE SCALE GENOMIC DNA]</scope>
    <source>
        <strain evidence="2">WM001</strain>
    </source>
</reference>
<dbReference type="EMBL" id="MPUH01000708">
    <property type="protein sequence ID" value="OMJ75130.1"/>
    <property type="molecule type" value="Genomic_DNA"/>
</dbReference>
<protein>
    <submittedName>
        <fullName evidence="2">Uncharacterized protein</fullName>
    </submittedName>
</protein>
<evidence type="ECO:0000313" key="2">
    <source>
        <dbReference type="EMBL" id="OMJ75130.1"/>
    </source>
</evidence>
<dbReference type="AlphaFoldDB" id="A0A1R2BEK3"/>
<evidence type="ECO:0000256" key="1">
    <source>
        <dbReference type="SAM" id="MobiDB-lite"/>
    </source>
</evidence>
<gene>
    <name evidence="2" type="ORF">SteCoe_25787</name>
</gene>
<dbReference type="Proteomes" id="UP000187209">
    <property type="component" value="Unassembled WGS sequence"/>
</dbReference>
<sequence>MHKDFEYYLYPSQSKRLISRLNFKKSRFTASGHEIISDLEKLKSFSTNLPTTNENIESSLVQIPSKRRRPVINQNPQLPSAETEAISALTFLMLCKNPKKSRKSSYESSQKSEENLPPPKTQIAESNVPAFSVQDSISCRNTLLKALSPISSKIFLNQKPKNQVR</sequence>
<proteinExistence type="predicted"/>
<feature type="region of interest" description="Disordered" evidence="1">
    <location>
        <begin position="102"/>
        <end position="127"/>
    </location>
</feature>